<keyword evidence="1 4" id="KW-0349">Heme</keyword>
<evidence type="ECO:0000313" key="6">
    <source>
        <dbReference type="EMBL" id="MCY0096236.1"/>
    </source>
</evidence>
<evidence type="ECO:0000256" key="3">
    <source>
        <dbReference type="ARBA" id="ARBA00023004"/>
    </source>
</evidence>
<keyword evidence="2 4" id="KW-0479">Metal-binding</keyword>
<sequence length="119" mass="12608">MSGIDKAGPEFVPAMLAAIGLWLSLGLAPASSQEPDEIEQGRQLVEVNCGKCHAVGVADASPHKQAPPFRKLSDSFPMDALEEAFSDGRIYSGHPDMPEFVATPEQVDAIIAYIASLQG</sequence>
<dbReference type="InterPro" id="IPR009056">
    <property type="entry name" value="Cyt_c-like_dom"/>
</dbReference>
<feature type="domain" description="Cytochrome c" evidence="5">
    <location>
        <begin position="36"/>
        <end position="118"/>
    </location>
</feature>
<evidence type="ECO:0000256" key="2">
    <source>
        <dbReference type="ARBA" id="ARBA00022723"/>
    </source>
</evidence>
<dbReference type="PROSITE" id="PS51007">
    <property type="entry name" value="CYTC"/>
    <property type="match status" value="1"/>
</dbReference>
<dbReference type="RefSeq" id="WP_267614073.1">
    <property type="nucleotide sequence ID" value="NZ_JAOVZQ010000001.1"/>
</dbReference>
<dbReference type="EMBL" id="JAOVZQ010000001">
    <property type="protein sequence ID" value="MCY0096236.1"/>
    <property type="molecule type" value="Genomic_DNA"/>
</dbReference>
<gene>
    <name evidence="6" type="ORF">OEG82_19780</name>
</gene>
<evidence type="ECO:0000259" key="5">
    <source>
        <dbReference type="PROSITE" id="PS51007"/>
    </source>
</evidence>
<keyword evidence="7" id="KW-1185">Reference proteome</keyword>
<dbReference type="Proteomes" id="UP001081283">
    <property type="component" value="Unassembled WGS sequence"/>
</dbReference>
<dbReference type="Pfam" id="PF00034">
    <property type="entry name" value="Cytochrom_C"/>
    <property type="match status" value="1"/>
</dbReference>
<accession>A0ABT3YK01</accession>
<proteinExistence type="predicted"/>
<keyword evidence="3 4" id="KW-0408">Iron</keyword>
<dbReference type="SUPFAM" id="SSF46626">
    <property type="entry name" value="Cytochrome c"/>
    <property type="match status" value="1"/>
</dbReference>
<organism evidence="6 7">
    <name type="scientific">Hoeflea ulvae</name>
    <dbReference type="NCBI Taxonomy" id="2983764"/>
    <lineage>
        <taxon>Bacteria</taxon>
        <taxon>Pseudomonadati</taxon>
        <taxon>Pseudomonadota</taxon>
        <taxon>Alphaproteobacteria</taxon>
        <taxon>Hyphomicrobiales</taxon>
        <taxon>Rhizobiaceae</taxon>
        <taxon>Hoeflea</taxon>
    </lineage>
</organism>
<evidence type="ECO:0000256" key="4">
    <source>
        <dbReference type="PROSITE-ProRule" id="PRU00433"/>
    </source>
</evidence>
<evidence type="ECO:0000313" key="7">
    <source>
        <dbReference type="Proteomes" id="UP001081283"/>
    </source>
</evidence>
<name>A0ABT3YK01_9HYPH</name>
<reference evidence="6" key="1">
    <citation type="submission" date="2022-10" db="EMBL/GenBank/DDBJ databases">
        <title>Hoeflea sp. J2-29, isolated from marine algae.</title>
        <authorList>
            <person name="Kristyanto S."/>
            <person name="Kim J.M."/>
            <person name="Jeon C.O."/>
        </authorList>
    </citation>
    <scope>NUCLEOTIDE SEQUENCE</scope>
    <source>
        <strain evidence="6">J2-29</strain>
    </source>
</reference>
<protein>
    <submittedName>
        <fullName evidence="6">Cytochrome c</fullName>
    </submittedName>
</protein>
<dbReference type="InterPro" id="IPR036909">
    <property type="entry name" value="Cyt_c-like_dom_sf"/>
</dbReference>
<comment type="caution">
    <text evidence="6">The sequence shown here is derived from an EMBL/GenBank/DDBJ whole genome shotgun (WGS) entry which is preliminary data.</text>
</comment>
<evidence type="ECO:0000256" key="1">
    <source>
        <dbReference type="ARBA" id="ARBA00022617"/>
    </source>
</evidence>
<dbReference type="Gene3D" id="1.10.760.10">
    <property type="entry name" value="Cytochrome c-like domain"/>
    <property type="match status" value="1"/>
</dbReference>